<dbReference type="Proteomes" id="UP000216164">
    <property type="component" value="Unassembled WGS sequence"/>
</dbReference>
<organism evidence="1 2">
    <name type="scientific">Ralstonia solanacearum K60</name>
    <dbReference type="NCBI Taxonomy" id="1091042"/>
    <lineage>
        <taxon>Bacteria</taxon>
        <taxon>Pseudomonadati</taxon>
        <taxon>Pseudomonadota</taxon>
        <taxon>Betaproteobacteria</taxon>
        <taxon>Burkholderiales</taxon>
        <taxon>Burkholderiaceae</taxon>
        <taxon>Ralstonia</taxon>
        <taxon>Ralstonia solanacearum species complex</taxon>
    </lineage>
</organism>
<gene>
    <name evidence="1" type="ORF">B7R77_22235</name>
</gene>
<reference evidence="1 2" key="1">
    <citation type="submission" date="2017-04" db="EMBL/GenBank/DDBJ databases">
        <title>Genome Announcement: Closed genomes of Ralstonia solanacearum strains K60, UW551, and UW700.</title>
        <authorList>
            <person name="Hayes M."/>
            <person name="Macintyre A.M."/>
            <person name="Allen C."/>
        </authorList>
    </citation>
    <scope>NUCLEOTIDE SEQUENCE [LARGE SCALE GENOMIC DNA]</scope>
    <source>
        <strain evidence="1 2">UW25</strain>
    </source>
</reference>
<dbReference type="InterPro" id="IPR036692">
    <property type="entry name" value="Shew3726-like_sf"/>
</dbReference>
<dbReference type="RefSeq" id="WP_042592231.1">
    <property type="nucleotide sequence ID" value="NZ_NCTK01000002.1"/>
</dbReference>
<comment type="caution">
    <text evidence="1">The sequence shown here is derived from an EMBL/GenBank/DDBJ whole genome shotgun (WGS) entry which is preliminary data.</text>
</comment>
<dbReference type="AlphaFoldDB" id="A0AAP7ZJK2"/>
<dbReference type="InterPro" id="IPR009962">
    <property type="entry name" value="DUF1488"/>
</dbReference>
<evidence type="ECO:0008006" key="3">
    <source>
        <dbReference type="Google" id="ProtNLM"/>
    </source>
</evidence>
<proteinExistence type="predicted"/>
<accession>A0AAP7ZJK2</accession>
<dbReference type="SUPFAM" id="SSF160272">
    <property type="entry name" value="Shew3726-like"/>
    <property type="match status" value="1"/>
</dbReference>
<protein>
    <recommendedName>
        <fullName evidence="3">DUF1488 domain-containing protein</fullName>
    </recommendedName>
</protein>
<dbReference type="Pfam" id="PF07369">
    <property type="entry name" value="DUF1488"/>
    <property type="match status" value="1"/>
</dbReference>
<name>A0AAP7ZJK2_RALSL</name>
<evidence type="ECO:0000313" key="2">
    <source>
        <dbReference type="Proteomes" id="UP000216164"/>
    </source>
</evidence>
<dbReference type="Gene3D" id="3.30.160.140">
    <property type="entry name" value="Shew3726-like"/>
    <property type="match status" value="1"/>
</dbReference>
<dbReference type="EMBL" id="NCTK01000002">
    <property type="protein sequence ID" value="OYQ10260.1"/>
    <property type="molecule type" value="Genomic_DNA"/>
</dbReference>
<evidence type="ECO:0000313" key="1">
    <source>
        <dbReference type="EMBL" id="OYQ10260.1"/>
    </source>
</evidence>
<sequence>MKQIVFSPGEPSYCPVGPVLQCAASVDGHQACYAITAEALEDHFGARSYRSEDLKQAFTGHRDDIESMARALFEVTGSKDITLHSGHFRFAV</sequence>